<dbReference type="WBParaSite" id="ASIM_0000349001-mRNA-1">
    <property type="protein sequence ID" value="ASIM_0000349001-mRNA-1"/>
    <property type="gene ID" value="ASIM_0000349001"/>
</dbReference>
<proteinExistence type="predicted"/>
<comment type="subcellular location">
    <subcellularLocation>
        <location evidence="1">Endoplasmic reticulum membrane</location>
        <topology evidence="1">Multi-pass membrane protein</topology>
    </subcellularLocation>
</comment>
<organism evidence="11">
    <name type="scientific">Anisakis simplex</name>
    <name type="common">Herring worm</name>
    <dbReference type="NCBI Taxonomy" id="6269"/>
    <lineage>
        <taxon>Eukaryota</taxon>
        <taxon>Metazoa</taxon>
        <taxon>Ecdysozoa</taxon>
        <taxon>Nematoda</taxon>
        <taxon>Chromadorea</taxon>
        <taxon>Rhabditida</taxon>
        <taxon>Spirurina</taxon>
        <taxon>Ascaridomorpha</taxon>
        <taxon>Ascaridoidea</taxon>
        <taxon>Anisakidae</taxon>
        <taxon>Anisakis</taxon>
        <taxon>Anisakis simplex complex</taxon>
    </lineage>
</organism>
<feature type="compositionally biased region" description="Low complexity" evidence="8">
    <location>
        <begin position="1"/>
        <end position="16"/>
    </location>
</feature>
<accession>A0A0M3J7E4</accession>
<evidence type="ECO:0000256" key="8">
    <source>
        <dbReference type="SAM" id="MobiDB-lite"/>
    </source>
</evidence>
<dbReference type="GO" id="GO:0016757">
    <property type="term" value="F:glycosyltransferase activity"/>
    <property type="evidence" value="ECO:0007669"/>
    <property type="project" value="UniProtKB-KW"/>
</dbReference>
<keyword evidence="4" id="KW-0812">Transmembrane</keyword>
<keyword evidence="7" id="KW-0472">Membrane</keyword>
<keyword evidence="10" id="KW-1185">Reference proteome</keyword>
<evidence type="ECO:0000256" key="7">
    <source>
        <dbReference type="ARBA" id="ARBA00023136"/>
    </source>
</evidence>
<evidence type="ECO:0000256" key="5">
    <source>
        <dbReference type="ARBA" id="ARBA00022824"/>
    </source>
</evidence>
<dbReference type="Proteomes" id="UP000267096">
    <property type="component" value="Unassembled WGS sequence"/>
</dbReference>
<gene>
    <name evidence="9" type="ORF">ASIM_LOCUS3327</name>
</gene>
<dbReference type="Pfam" id="PF03901">
    <property type="entry name" value="Glyco_transf_22"/>
    <property type="match status" value="1"/>
</dbReference>
<dbReference type="EMBL" id="UYRR01005076">
    <property type="protein sequence ID" value="VDK21552.1"/>
    <property type="molecule type" value="Genomic_DNA"/>
</dbReference>
<feature type="compositionally biased region" description="Polar residues" evidence="8">
    <location>
        <begin position="31"/>
        <end position="44"/>
    </location>
</feature>
<protein>
    <submittedName>
        <fullName evidence="11">Mannosyltransferase</fullName>
    </submittedName>
</protein>
<evidence type="ECO:0000256" key="3">
    <source>
        <dbReference type="ARBA" id="ARBA00022679"/>
    </source>
</evidence>
<dbReference type="InterPro" id="IPR005599">
    <property type="entry name" value="GPI_mannosylTrfase"/>
</dbReference>
<evidence type="ECO:0000256" key="4">
    <source>
        <dbReference type="ARBA" id="ARBA00022692"/>
    </source>
</evidence>
<name>A0A0M3J7E4_ANISI</name>
<keyword evidence="3" id="KW-0808">Transferase</keyword>
<feature type="region of interest" description="Disordered" evidence="8">
    <location>
        <begin position="1"/>
        <end position="49"/>
    </location>
</feature>
<evidence type="ECO:0000256" key="2">
    <source>
        <dbReference type="ARBA" id="ARBA00022676"/>
    </source>
</evidence>
<evidence type="ECO:0000313" key="9">
    <source>
        <dbReference type="EMBL" id="VDK21552.1"/>
    </source>
</evidence>
<dbReference type="AlphaFoldDB" id="A0A0M3J7E4"/>
<evidence type="ECO:0000313" key="11">
    <source>
        <dbReference type="WBParaSite" id="ASIM_0000349001-mRNA-1"/>
    </source>
</evidence>
<keyword evidence="2" id="KW-0328">Glycosyltransferase</keyword>
<dbReference type="GO" id="GO:0005789">
    <property type="term" value="C:endoplasmic reticulum membrane"/>
    <property type="evidence" value="ECO:0007669"/>
    <property type="project" value="UniProtKB-SubCell"/>
</dbReference>
<sequence>MTKKNLSLLKRSSNRSANKPSMVTGGRAEDSTLNTANNHSNNGRNNDEQKEAFLNDPEVKEHQQADRYAKLYVPSGDMDMEWQPASSSVFKILFSLRISAAMWSAISDCDEVYNYWEPLHLFLYGSGFQTWEYSPVYAIRFVSVEIFLRVLKSSLKNTSL</sequence>
<evidence type="ECO:0000313" key="10">
    <source>
        <dbReference type="Proteomes" id="UP000267096"/>
    </source>
</evidence>
<evidence type="ECO:0000256" key="1">
    <source>
        <dbReference type="ARBA" id="ARBA00004477"/>
    </source>
</evidence>
<keyword evidence="5" id="KW-0256">Endoplasmic reticulum</keyword>
<keyword evidence="6" id="KW-1133">Transmembrane helix</keyword>
<evidence type="ECO:0000256" key="6">
    <source>
        <dbReference type="ARBA" id="ARBA00022989"/>
    </source>
</evidence>
<reference evidence="9 10" key="2">
    <citation type="submission" date="2018-11" db="EMBL/GenBank/DDBJ databases">
        <authorList>
            <consortium name="Pathogen Informatics"/>
        </authorList>
    </citation>
    <scope>NUCLEOTIDE SEQUENCE [LARGE SCALE GENOMIC DNA]</scope>
</reference>
<reference evidence="11" key="1">
    <citation type="submission" date="2017-02" db="UniProtKB">
        <authorList>
            <consortium name="WormBaseParasite"/>
        </authorList>
    </citation>
    <scope>IDENTIFICATION</scope>
</reference>
<dbReference type="UniPathway" id="UPA00378"/>
<dbReference type="OrthoDB" id="497541at2759"/>